<dbReference type="AlphaFoldDB" id="A0AAN0VWH1"/>
<dbReference type="KEGG" id="vcy:IX92_04510"/>
<reference evidence="1 2" key="1">
    <citation type="submission" date="2014-10" db="EMBL/GenBank/DDBJ databases">
        <title>The Complete Genome Sequence for the Shellfish Pathogen Vibrio coralliilyticus RE98 Isolated from a Shellfish Hatchery.</title>
        <authorList>
            <person name="Richards G.P."/>
            <person name="Bono J.L."/>
            <person name="Watson M.A."/>
            <person name="Needleman D.S."/>
        </authorList>
    </citation>
    <scope>NUCLEOTIDE SEQUENCE [LARGE SCALE GENOMIC DNA]</scope>
    <source>
        <strain evidence="1 2">RE98</strain>
    </source>
</reference>
<dbReference type="Proteomes" id="UP000030081">
    <property type="component" value="Chromosome 1"/>
</dbReference>
<evidence type="ECO:0008006" key="3">
    <source>
        <dbReference type="Google" id="ProtNLM"/>
    </source>
</evidence>
<dbReference type="RefSeq" id="WP_043007404.1">
    <property type="nucleotide sequence ID" value="NZ_CP009617.1"/>
</dbReference>
<keyword evidence="2" id="KW-1185">Reference proteome</keyword>
<name>A0AAN0VWH1_9VIBR</name>
<sequence>MNYYLLFGKFEDGEGSYSVLDPWRSALKYYEPNMKLTKNLPKVTVDKVYDERGVSDYLKIGVGALASLKVQEVFFNNGFTGIQFLPVEIENDGLNHSYAFMNVVAQYDLLEPIKSKAKKLNSKLGGYTRVRKELIDKEKFFHTDIQYDCFTLSNYKIPYYVSERVKDALEAAGVTGIEFIPMEFA</sequence>
<dbReference type="EMBL" id="CP009617">
    <property type="protein sequence ID" value="AIW18350.1"/>
    <property type="molecule type" value="Genomic_DNA"/>
</dbReference>
<organism evidence="1 2">
    <name type="scientific">Vibrio coralliilyticus</name>
    <dbReference type="NCBI Taxonomy" id="190893"/>
    <lineage>
        <taxon>Bacteria</taxon>
        <taxon>Pseudomonadati</taxon>
        <taxon>Pseudomonadota</taxon>
        <taxon>Gammaproteobacteria</taxon>
        <taxon>Vibrionales</taxon>
        <taxon>Vibrionaceae</taxon>
        <taxon>Vibrio</taxon>
    </lineage>
</organism>
<accession>A0AAN0VWH1</accession>
<evidence type="ECO:0000313" key="2">
    <source>
        <dbReference type="Proteomes" id="UP000030081"/>
    </source>
</evidence>
<evidence type="ECO:0000313" key="1">
    <source>
        <dbReference type="EMBL" id="AIW18350.1"/>
    </source>
</evidence>
<gene>
    <name evidence="1" type="ORF">IX92_04510</name>
</gene>
<protein>
    <recommendedName>
        <fullName evidence="3">Immunity protein 43 domain-containing protein</fullName>
    </recommendedName>
</protein>
<proteinExistence type="predicted"/>